<dbReference type="Proteomes" id="UP001321473">
    <property type="component" value="Unassembled WGS sequence"/>
</dbReference>
<reference evidence="1 2" key="1">
    <citation type="journal article" date="2023" name="Arcadia Sci">
        <title>De novo assembly of a long-read Amblyomma americanum tick genome.</title>
        <authorList>
            <person name="Chou S."/>
            <person name="Poskanzer K.E."/>
            <person name="Rollins M."/>
            <person name="Thuy-Boun P.S."/>
        </authorList>
    </citation>
    <scope>NUCLEOTIDE SEQUENCE [LARGE SCALE GENOMIC DNA]</scope>
    <source>
        <strain evidence="1">F_SG_1</strain>
        <tissue evidence="1">Salivary glands</tissue>
    </source>
</reference>
<dbReference type="InterPro" id="IPR029058">
    <property type="entry name" value="AB_hydrolase_fold"/>
</dbReference>
<comment type="caution">
    <text evidence="1">The sequence shown here is derived from an EMBL/GenBank/DDBJ whole genome shotgun (WGS) entry which is preliminary data.</text>
</comment>
<proteinExistence type="predicted"/>
<evidence type="ECO:0000313" key="1">
    <source>
        <dbReference type="EMBL" id="KAK8759004.1"/>
    </source>
</evidence>
<gene>
    <name evidence="1" type="ORF">V5799_003364</name>
</gene>
<keyword evidence="2" id="KW-1185">Reference proteome</keyword>
<protein>
    <submittedName>
        <fullName evidence="1">Uncharacterized protein</fullName>
    </submittedName>
</protein>
<sequence length="172" mass="19983">MRVAGLVRQFCGYATRGICSLLGDTFSNFGSRYINESRIPVYLCHLPAGTSMKNLIHFDQLVKSKKFQKFDYGPFYNKDYYRKRTVPEYELSNVQTDLGIFWSAGDEFVSPDDVRELLKSLERHVKKSYFIDDPFYTHVHFLVSTINGKYLHKELLAFLARYDDKGPTCFGT</sequence>
<organism evidence="1 2">
    <name type="scientific">Amblyomma americanum</name>
    <name type="common">Lone star tick</name>
    <dbReference type="NCBI Taxonomy" id="6943"/>
    <lineage>
        <taxon>Eukaryota</taxon>
        <taxon>Metazoa</taxon>
        <taxon>Ecdysozoa</taxon>
        <taxon>Arthropoda</taxon>
        <taxon>Chelicerata</taxon>
        <taxon>Arachnida</taxon>
        <taxon>Acari</taxon>
        <taxon>Parasitiformes</taxon>
        <taxon>Ixodida</taxon>
        <taxon>Ixodoidea</taxon>
        <taxon>Ixodidae</taxon>
        <taxon>Amblyomminae</taxon>
        <taxon>Amblyomma</taxon>
    </lineage>
</organism>
<dbReference type="EMBL" id="JARKHS020033515">
    <property type="protein sequence ID" value="KAK8759004.1"/>
    <property type="molecule type" value="Genomic_DNA"/>
</dbReference>
<evidence type="ECO:0000313" key="2">
    <source>
        <dbReference type="Proteomes" id="UP001321473"/>
    </source>
</evidence>
<dbReference type="SUPFAM" id="SSF53474">
    <property type="entry name" value="alpha/beta-Hydrolases"/>
    <property type="match status" value="1"/>
</dbReference>
<dbReference type="AlphaFoldDB" id="A0AAQ4D964"/>
<dbReference type="PANTHER" id="PTHR11005">
    <property type="entry name" value="LYSOSOMAL ACID LIPASE-RELATED"/>
    <property type="match status" value="1"/>
</dbReference>
<accession>A0AAQ4D964</accession>
<dbReference type="Gene3D" id="3.40.50.1820">
    <property type="entry name" value="alpha/beta hydrolase"/>
    <property type="match status" value="1"/>
</dbReference>
<name>A0AAQ4D964_AMBAM</name>